<proteinExistence type="inferred from homology"/>
<organism evidence="3 4">
    <name type="scientific">Vineibacter terrae</name>
    <dbReference type="NCBI Taxonomy" id="2586908"/>
    <lineage>
        <taxon>Bacteria</taxon>
        <taxon>Pseudomonadati</taxon>
        <taxon>Pseudomonadota</taxon>
        <taxon>Alphaproteobacteria</taxon>
        <taxon>Hyphomicrobiales</taxon>
        <taxon>Vineibacter</taxon>
    </lineage>
</organism>
<dbReference type="Proteomes" id="UP000321638">
    <property type="component" value="Unassembled WGS sequence"/>
</dbReference>
<reference evidence="3 4" key="1">
    <citation type="submission" date="2019-06" db="EMBL/GenBank/DDBJ databases">
        <title>New taxonomy in bacterial strain CC-CFT640, isolated from vineyard.</title>
        <authorList>
            <person name="Lin S.-Y."/>
            <person name="Tsai C.-F."/>
            <person name="Young C.-C."/>
        </authorList>
    </citation>
    <scope>NUCLEOTIDE SEQUENCE [LARGE SCALE GENOMIC DNA]</scope>
    <source>
        <strain evidence="3 4">CC-CFT640</strain>
    </source>
</reference>
<keyword evidence="4" id="KW-1185">Reference proteome</keyword>
<comment type="similarity">
    <text evidence="1">Belongs to the UPF0065 (bug) family.</text>
</comment>
<evidence type="ECO:0000256" key="2">
    <source>
        <dbReference type="SAM" id="SignalP"/>
    </source>
</evidence>
<dbReference type="AlphaFoldDB" id="A0A5C8PAV6"/>
<dbReference type="CDD" id="cd13578">
    <property type="entry name" value="PBP2_Bug27"/>
    <property type="match status" value="1"/>
</dbReference>
<feature type="chain" id="PRO_5022890195" evidence="2">
    <location>
        <begin position="26"/>
        <end position="323"/>
    </location>
</feature>
<evidence type="ECO:0000256" key="1">
    <source>
        <dbReference type="ARBA" id="ARBA00006987"/>
    </source>
</evidence>
<comment type="caution">
    <text evidence="3">The sequence shown here is derived from an EMBL/GenBank/DDBJ whole genome shotgun (WGS) entry which is preliminary data.</text>
</comment>
<dbReference type="SUPFAM" id="SSF53850">
    <property type="entry name" value="Periplasmic binding protein-like II"/>
    <property type="match status" value="1"/>
</dbReference>
<feature type="signal peptide" evidence="2">
    <location>
        <begin position="1"/>
        <end position="25"/>
    </location>
</feature>
<dbReference type="InterPro" id="IPR005064">
    <property type="entry name" value="BUG"/>
</dbReference>
<dbReference type="InterPro" id="IPR042100">
    <property type="entry name" value="Bug_dom1"/>
</dbReference>
<dbReference type="Pfam" id="PF03401">
    <property type="entry name" value="TctC"/>
    <property type="match status" value="1"/>
</dbReference>
<dbReference type="PIRSF" id="PIRSF017082">
    <property type="entry name" value="YflP"/>
    <property type="match status" value="1"/>
</dbReference>
<gene>
    <name evidence="3" type="ORF">FHP25_32375</name>
</gene>
<name>A0A5C8PAV6_9HYPH</name>
<dbReference type="EMBL" id="VDUZ01000051">
    <property type="protein sequence ID" value="TXL70925.1"/>
    <property type="molecule type" value="Genomic_DNA"/>
</dbReference>
<dbReference type="PANTHER" id="PTHR42928:SF5">
    <property type="entry name" value="BLR1237 PROTEIN"/>
    <property type="match status" value="1"/>
</dbReference>
<sequence length="323" mass="34344">MITRRAALLGSLAVPALPTSLRAQAAWAPSKPMRLVVPFAAGSATDILARALAAKLQEAWNQPVMVDNKPGAGGMLAAGDAARAAPDGHTLLVATNTTHAANPWLIKNLSYDPVKDFAPVTTVVVGPNIVLVHPDLPVKSIAELTAYAKANPGKLNFGEGSSSQRMSAELYRQLTGVDIVHVPYKSSPPAMQDLIGGRVQLMFSDPQNALPQMRAGKVRPLAVTSRQRSKAAPDLPTMIEAGVADYELTWWQAIYAPAKTPAPVIAAINAKLREIAADAATRDLMTAGAADVVLMSPEEFAAFTQRELEHWRKMVQAAGIQPE</sequence>
<keyword evidence="2" id="KW-0732">Signal</keyword>
<dbReference type="RefSeq" id="WP_147851149.1">
    <property type="nucleotide sequence ID" value="NZ_VDUZ01000051.1"/>
</dbReference>
<dbReference type="Gene3D" id="3.40.190.10">
    <property type="entry name" value="Periplasmic binding protein-like II"/>
    <property type="match status" value="1"/>
</dbReference>
<dbReference type="PANTHER" id="PTHR42928">
    <property type="entry name" value="TRICARBOXYLATE-BINDING PROTEIN"/>
    <property type="match status" value="1"/>
</dbReference>
<evidence type="ECO:0000313" key="3">
    <source>
        <dbReference type="EMBL" id="TXL70925.1"/>
    </source>
</evidence>
<accession>A0A5C8PAV6</accession>
<dbReference type="Gene3D" id="3.40.190.150">
    <property type="entry name" value="Bordetella uptake gene, domain 1"/>
    <property type="match status" value="1"/>
</dbReference>
<protein>
    <submittedName>
        <fullName evidence="3">Tripartite tricarboxylate transporter substrate binding protein</fullName>
    </submittedName>
</protein>
<dbReference type="OrthoDB" id="7374713at2"/>
<evidence type="ECO:0000313" key="4">
    <source>
        <dbReference type="Proteomes" id="UP000321638"/>
    </source>
</evidence>